<dbReference type="Gene3D" id="3.30.470.10">
    <property type="match status" value="1"/>
</dbReference>
<accession>A0A2H3SKD3</accession>
<dbReference type="GO" id="GO:0005739">
    <property type="term" value="C:mitochondrion"/>
    <property type="evidence" value="ECO:0007669"/>
    <property type="project" value="TreeGrafter"/>
</dbReference>
<evidence type="ECO:0000313" key="8">
    <source>
        <dbReference type="Proteomes" id="UP000219369"/>
    </source>
</evidence>
<proteinExistence type="inferred from homology"/>
<dbReference type="SUPFAM" id="SSF56752">
    <property type="entry name" value="D-aminoacid aminotransferase-like PLP-dependent enzymes"/>
    <property type="match status" value="1"/>
</dbReference>
<evidence type="ECO:0000256" key="3">
    <source>
        <dbReference type="ARBA" id="ARBA00022576"/>
    </source>
</evidence>
<dbReference type="Pfam" id="PF01063">
    <property type="entry name" value="Aminotran_4"/>
    <property type="match status" value="1"/>
</dbReference>
<feature type="modified residue" description="N6-(pyridoxal phosphate)lysine" evidence="6">
    <location>
        <position position="218"/>
    </location>
</feature>
<dbReference type="InterPro" id="IPR005786">
    <property type="entry name" value="B_amino_transII"/>
</dbReference>
<dbReference type="InterPro" id="IPR036038">
    <property type="entry name" value="Aminotransferase-like"/>
</dbReference>
<dbReference type="OrthoDB" id="1732691at2759"/>
<evidence type="ECO:0000256" key="6">
    <source>
        <dbReference type="PIRSR" id="PIRSR006468-1"/>
    </source>
</evidence>
<dbReference type="VEuPathDB" id="FungiDB:FOIG_16182"/>
<dbReference type="GO" id="GO:0004084">
    <property type="term" value="F:branched-chain-amino-acid transaminase activity"/>
    <property type="evidence" value="ECO:0007669"/>
    <property type="project" value="InterPro"/>
</dbReference>
<reference evidence="8" key="1">
    <citation type="submission" date="2016-09" db="EMBL/GenBank/DDBJ databases">
        <authorList>
            <person name="Guldener U."/>
        </authorList>
    </citation>
    <scope>NUCLEOTIDE SEQUENCE [LARGE SCALE GENOMIC DNA]</scope>
    <source>
        <strain evidence="8">V64-1</strain>
    </source>
</reference>
<evidence type="ECO:0000256" key="1">
    <source>
        <dbReference type="ARBA" id="ARBA00001933"/>
    </source>
</evidence>
<dbReference type="PIRSF" id="PIRSF006468">
    <property type="entry name" value="BCAT1"/>
    <property type="match status" value="1"/>
</dbReference>
<dbReference type="PANTHER" id="PTHR11825">
    <property type="entry name" value="SUBGROUP IIII AMINOTRANSFERASE"/>
    <property type="match status" value="1"/>
</dbReference>
<evidence type="ECO:0000256" key="5">
    <source>
        <dbReference type="ARBA" id="ARBA00022898"/>
    </source>
</evidence>
<sequence length="394" mass="43102">MAVGTSPAPLDASRLEINALANPKAVPDVNSEDLMSLKASTDRMITATWTAKNGWTNPQVIPYGPIALMPSASALQYATQCFEGMKLFRGHDARLRLFRPLYNCERMLKSATRISLPAFDPRELLKLIHKLCELEAPKWLSKDKPGSALYLRPTMIGSDSSLGFKVPDEAQLYIFMVYWPAPKPVVMSGGAASQTGTRLLASSESAVRAWPGGTGAAKVGGNYGSALAEHALARKQGYDQVLWLFGPDRLITEAGSTNIFVLWRTSSGALQIATSPLDKDGLILAGNTRRSIIELAKEMFSAEAASPQLWCEVLERKITMAEVQAASREGRLVGIFVVGTAFWIQEVSEICFNGESIKVCMGATPHVSLLRDRMKEIMFGERESDWVDIVQESD</sequence>
<dbReference type="GO" id="GO:0009099">
    <property type="term" value="P:L-valine biosynthetic process"/>
    <property type="evidence" value="ECO:0007669"/>
    <property type="project" value="TreeGrafter"/>
</dbReference>
<evidence type="ECO:0000256" key="4">
    <source>
        <dbReference type="ARBA" id="ARBA00022679"/>
    </source>
</evidence>
<dbReference type="GO" id="GO:0009098">
    <property type="term" value="P:L-leucine biosynthetic process"/>
    <property type="evidence" value="ECO:0007669"/>
    <property type="project" value="TreeGrafter"/>
</dbReference>
<dbReference type="VEuPathDB" id="FungiDB:FOC1_g10002833"/>
<dbReference type="InterPro" id="IPR043131">
    <property type="entry name" value="BCAT-like_N"/>
</dbReference>
<keyword evidence="5" id="KW-0663">Pyridoxal phosphate</keyword>
<organism evidence="7 8">
    <name type="scientific">Fusarium oxysporum</name>
    <name type="common">Fusarium vascular wilt</name>
    <dbReference type="NCBI Taxonomy" id="5507"/>
    <lineage>
        <taxon>Eukaryota</taxon>
        <taxon>Fungi</taxon>
        <taxon>Dikarya</taxon>
        <taxon>Ascomycota</taxon>
        <taxon>Pezizomycotina</taxon>
        <taxon>Sordariomycetes</taxon>
        <taxon>Hypocreomycetidae</taxon>
        <taxon>Hypocreales</taxon>
        <taxon>Nectriaceae</taxon>
        <taxon>Fusarium</taxon>
        <taxon>Fusarium oxysporum species complex</taxon>
    </lineage>
</organism>
<evidence type="ECO:0000256" key="2">
    <source>
        <dbReference type="ARBA" id="ARBA00009320"/>
    </source>
</evidence>
<dbReference type="VEuPathDB" id="FungiDB:FOC4_g10004129"/>
<keyword evidence="4 7" id="KW-0808">Transferase</keyword>
<name>A0A2H3SKD3_FUSOX</name>
<dbReference type="VEuPathDB" id="FungiDB:HZS61_009065"/>
<comment type="similarity">
    <text evidence="2">Belongs to the class-IV pyridoxal-phosphate-dependent aminotransferase family.</text>
</comment>
<dbReference type="AlphaFoldDB" id="A0A2H3SKD3"/>
<dbReference type="PANTHER" id="PTHR11825:SF69">
    <property type="entry name" value="BRANCHED-CHAIN-AMINO-ACID AMINOTRANSFERASE"/>
    <property type="match status" value="1"/>
</dbReference>
<keyword evidence="3 7" id="KW-0032">Aminotransferase</keyword>
<protein>
    <submittedName>
        <fullName evidence="7">Related to branched-chain amino acid aminotransferase, cytosolic</fullName>
    </submittedName>
</protein>
<dbReference type="EMBL" id="FMJY01000001">
    <property type="protein sequence ID" value="SCO76947.1"/>
    <property type="molecule type" value="Genomic_DNA"/>
</dbReference>
<dbReference type="Gene3D" id="3.20.10.10">
    <property type="entry name" value="D-amino Acid Aminotransferase, subunit A, domain 2"/>
    <property type="match status" value="1"/>
</dbReference>
<comment type="cofactor">
    <cofactor evidence="1">
        <name>pyridoxal 5'-phosphate</name>
        <dbReference type="ChEBI" id="CHEBI:597326"/>
    </cofactor>
</comment>
<evidence type="ECO:0000313" key="7">
    <source>
        <dbReference type="EMBL" id="SCO76947.1"/>
    </source>
</evidence>
<dbReference type="InterPro" id="IPR001544">
    <property type="entry name" value="Aminotrans_IV"/>
</dbReference>
<dbReference type="Proteomes" id="UP000219369">
    <property type="component" value="Unassembled WGS sequence"/>
</dbReference>
<dbReference type="InterPro" id="IPR043132">
    <property type="entry name" value="BCAT-like_C"/>
</dbReference>
<gene>
    <name evidence="7" type="ORF">FRV6_01159</name>
</gene>
<dbReference type="VEuPathDB" id="FungiDB:FOZG_10280"/>
<dbReference type="VEuPathDB" id="FungiDB:FOMG_16538"/>
<dbReference type="VEuPathDB" id="FungiDB:FOXG_15207"/>